<protein>
    <submittedName>
        <fullName evidence="1">Uncharacterized protein</fullName>
    </submittedName>
</protein>
<gene>
    <name evidence="1" type="ORF">BKH30_08890</name>
</gene>
<proteinExistence type="predicted"/>
<sequence>MVGALVGVSHVSQCVNSSDAHLWRRIAQLLDGAYKLLVSLAALKRCAFTVLDDEVANSADTAQGRQGDFDAI</sequence>
<organism evidence="1 2">
    <name type="scientific">Actinomyces oris</name>
    <dbReference type="NCBI Taxonomy" id="544580"/>
    <lineage>
        <taxon>Bacteria</taxon>
        <taxon>Bacillati</taxon>
        <taxon>Actinomycetota</taxon>
        <taxon>Actinomycetes</taxon>
        <taxon>Actinomycetales</taxon>
        <taxon>Actinomycetaceae</taxon>
        <taxon>Actinomyces</taxon>
    </lineage>
</organism>
<dbReference type="AlphaFoldDB" id="A0A1Q8VSP9"/>
<evidence type="ECO:0000313" key="2">
    <source>
        <dbReference type="Proteomes" id="UP000186855"/>
    </source>
</evidence>
<evidence type="ECO:0000313" key="1">
    <source>
        <dbReference type="EMBL" id="OLO51118.1"/>
    </source>
</evidence>
<comment type="caution">
    <text evidence="1">The sequence shown here is derived from an EMBL/GenBank/DDBJ whole genome shotgun (WGS) entry which is preliminary data.</text>
</comment>
<name>A0A1Q8VSP9_9ACTO</name>
<dbReference type="Proteomes" id="UP000186855">
    <property type="component" value="Unassembled WGS sequence"/>
</dbReference>
<accession>A0A1Q8VSP9</accession>
<dbReference type="EMBL" id="MSKI01000102">
    <property type="protein sequence ID" value="OLO51118.1"/>
    <property type="molecule type" value="Genomic_DNA"/>
</dbReference>
<reference evidence="1 2" key="1">
    <citation type="submission" date="2016-12" db="EMBL/GenBank/DDBJ databases">
        <title>Genomic comparison of strains in the 'Actinomyces naeslundii' group.</title>
        <authorList>
            <person name="Mughal S.R."/>
            <person name="Do T."/>
            <person name="Gilbert S.C."/>
            <person name="Witherden E.A."/>
            <person name="Didelot X."/>
            <person name="Beighton D."/>
        </authorList>
    </citation>
    <scope>NUCLEOTIDE SEQUENCE [LARGE SCALE GENOMIC DNA]</scope>
    <source>
        <strain evidence="1 2">S24V</strain>
    </source>
</reference>